<organism evidence="3 4">
    <name type="scientific">Muribaculum gordoncarteri</name>
    <dbReference type="NCBI Taxonomy" id="2530390"/>
    <lineage>
        <taxon>Bacteria</taxon>
        <taxon>Pseudomonadati</taxon>
        <taxon>Bacteroidota</taxon>
        <taxon>Bacteroidia</taxon>
        <taxon>Bacteroidales</taxon>
        <taxon>Muribaculaceae</taxon>
        <taxon>Muribaculum</taxon>
    </lineage>
</organism>
<reference evidence="3 4" key="1">
    <citation type="submission" date="2019-02" db="EMBL/GenBank/DDBJ databases">
        <title>Isolation and identification of novel species under the genus Muribaculum.</title>
        <authorList>
            <person name="Miyake S."/>
            <person name="Ding Y."/>
            <person name="Low A."/>
            <person name="Soh M."/>
            <person name="Seedorf H."/>
        </authorList>
    </citation>
    <scope>NUCLEOTIDE SEQUENCE [LARGE SCALE GENOMIC DNA]</scope>
    <source>
        <strain evidence="3 4">TLL-A4</strain>
    </source>
</reference>
<dbReference type="SUPFAM" id="SSF56214">
    <property type="entry name" value="4'-phosphopantetheinyl transferase"/>
    <property type="match status" value="1"/>
</dbReference>
<protein>
    <submittedName>
        <fullName evidence="3">4-phosphopantetheinyl transferase family protein</fullName>
    </submittedName>
</protein>
<evidence type="ECO:0000256" key="1">
    <source>
        <dbReference type="ARBA" id="ARBA00022679"/>
    </source>
</evidence>
<dbReference type="Pfam" id="PF01648">
    <property type="entry name" value="ACPS"/>
    <property type="match status" value="1"/>
</dbReference>
<feature type="domain" description="4'-phosphopantetheinyl transferase" evidence="2">
    <location>
        <begin position="84"/>
        <end position="135"/>
    </location>
</feature>
<proteinExistence type="predicted"/>
<gene>
    <name evidence="3" type="ORF">E7746_12405</name>
</gene>
<dbReference type="Proteomes" id="UP000297031">
    <property type="component" value="Chromosome"/>
</dbReference>
<evidence type="ECO:0000313" key="4">
    <source>
        <dbReference type="Proteomes" id="UP000297031"/>
    </source>
</evidence>
<name>A0A4P7VQQ0_9BACT</name>
<dbReference type="InterPro" id="IPR037143">
    <property type="entry name" value="4-PPantetheinyl_Trfase_dom_sf"/>
</dbReference>
<dbReference type="KEGG" id="mgod:E7746_12405"/>
<dbReference type="GO" id="GO:0008897">
    <property type="term" value="F:holo-[acyl-carrier-protein] synthase activity"/>
    <property type="evidence" value="ECO:0007669"/>
    <property type="project" value="InterPro"/>
</dbReference>
<dbReference type="OrthoDB" id="1190494at2"/>
<keyword evidence="1 3" id="KW-0808">Transferase</keyword>
<keyword evidence="4" id="KW-1185">Reference proteome</keyword>
<dbReference type="RefSeq" id="WP_123394746.1">
    <property type="nucleotide sequence ID" value="NZ_CANQMU010000008.1"/>
</dbReference>
<dbReference type="AlphaFoldDB" id="A0A4P7VQQ0"/>
<dbReference type="InterPro" id="IPR008278">
    <property type="entry name" value="4-PPantetheinyl_Trfase_dom"/>
</dbReference>
<sequence>MIDTLELAGCRVYLLEFAVGDRCSGQREGEKRAVREIVESVFGDNAVLSHRPDGSPVVEGCNVEISVSHCRGVAAVAVNTDSQRIGIDIEEFRDALKKVAKKYLSPAEMERCTAPCQLLTAWTVKEALYKAAGVSGVNFANGVRLPLPESDTGEVDTPSGVKRFKVMSVDWRGRRLSIAIPCAHSFIP</sequence>
<dbReference type="EMBL" id="CP039393">
    <property type="protein sequence ID" value="QCD36623.1"/>
    <property type="molecule type" value="Genomic_DNA"/>
</dbReference>
<evidence type="ECO:0000313" key="3">
    <source>
        <dbReference type="EMBL" id="QCD36623.1"/>
    </source>
</evidence>
<evidence type="ECO:0000259" key="2">
    <source>
        <dbReference type="Pfam" id="PF01648"/>
    </source>
</evidence>
<accession>A0A4P7VQQ0</accession>
<dbReference type="Gene3D" id="3.90.470.20">
    <property type="entry name" value="4'-phosphopantetheinyl transferase domain"/>
    <property type="match status" value="2"/>
</dbReference>
<dbReference type="GO" id="GO:0000287">
    <property type="term" value="F:magnesium ion binding"/>
    <property type="evidence" value="ECO:0007669"/>
    <property type="project" value="InterPro"/>
</dbReference>